<evidence type="ECO:0000313" key="5">
    <source>
        <dbReference type="Proteomes" id="UP000198848"/>
    </source>
</evidence>
<feature type="transmembrane region" description="Helical" evidence="2">
    <location>
        <begin position="172"/>
        <end position="189"/>
    </location>
</feature>
<gene>
    <name evidence="4" type="ORF">SAMN04489842_0844</name>
</gene>
<sequence>MGGYCSACGNELSSDSKYCSSCGTPVSGNGKGDNTGDKSQIKKVIKAQFKALNEQNLELYKKTFHPEAGHVDENVKTAKRLFNDYDISFEVKDYEFLEIGDGEAQVRIVQDTRKNDNSNFRDNRVDQIWTFRKSNGNWRFWNSEEVETEYLDGSIGSTSSERSQWNITLGKLVAYPIGLLLLLAGFGAFTDSILGGLLLLSAGALSLPIVRGILRHGSGITFSRWATVAIVLVAAFSGSMLLEPETESAVEIDEPAAEEEEIYFVGENFTEDEITYEVTEVTVDDRLYVGTTRYGTGPDTELVRLRIDMTNEANEEIEVPHSGHGLSTELDFQLVDDQDRTYTVEYQQVTDWDISPGVSEQALFAFEVPDDQEERYLQVGSAKVDLTET</sequence>
<keyword evidence="2" id="KW-0472">Membrane</keyword>
<protein>
    <submittedName>
        <fullName evidence="4">Zinc-ribbon domain-containing protein</fullName>
    </submittedName>
</protein>
<organism evidence="4 5">
    <name type="scientific">Natronobacterium texcoconense</name>
    <dbReference type="NCBI Taxonomy" id="1095778"/>
    <lineage>
        <taxon>Archaea</taxon>
        <taxon>Methanobacteriati</taxon>
        <taxon>Methanobacteriota</taxon>
        <taxon>Stenosarchaea group</taxon>
        <taxon>Halobacteria</taxon>
        <taxon>Halobacteriales</taxon>
        <taxon>Natrialbaceae</taxon>
        <taxon>Natronobacterium</taxon>
    </lineage>
</organism>
<evidence type="ECO:0000256" key="2">
    <source>
        <dbReference type="SAM" id="Phobius"/>
    </source>
</evidence>
<name>A0A1H1AXI1_NATTX</name>
<dbReference type="InterPro" id="IPR026870">
    <property type="entry name" value="Zinc_ribbon_dom"/>
</dbReference>
<dbReference type="Proteomes" id="UP000198848">
    <property type="component" value="Unassembled WGS sequence"/>
</dbReference>
<dbReference type="RefSeq" id="WP_090377778.1">
    <property type="nucleotide sequence ID" value="NZ_FNLC01000001.1"/>
</dbReference>
<evidence type="ECO:0000259" key="3">
    <source>
        <dbReference type="Pfam" id="PF13240"/>
    </source>
</evidence>
<keyword evidence="1" id="KW-0732">Signal</keyword>
<evidence type="ECO:0000256" key="1">
    <source>
        <dbReference type="ARBA" id="ARBA00022729"/>
    </source>
</evidence>
<evidence type="ECO:0000313" key="4">
    <source>
        <dbReference type="EMBL" id="SDQ44360.1"/>
    </source>
</evidence>
<dbReference type="SUPFAM" id="SSF54427">
    <property type="entry name" value="NTF2-like"/>
    <property type="match status" value="1"/>
</dbReference>
<feature type="domain" description="Zinc-ribbon" evidence="3">
    <location>
        <begin position="4"/>
        <end position="26"/>
    </location>
</feature>
<dbReference type="Pfam" id="PF13240">
    <property type="entry name" value="Zn_Ribbon_1"/>
    <property type="match status" value="1"/>
</dbReference>
<dbReference type="Gene3D" id="2.60.40.1240">
    <property type="match status" value="1"/>
</dbReference>
<dbReference type="EMBL" id="FNLC01000001">
    <property type="protein sequence ID" value="SDQ44360.1"/>
    <property type="molecule type" value="Genomic_DNA"/>
</dbReference>
<keyword evidence="5" id="KW-1185">Reference proteome</keyword>
<accession>A0A1H1AXI1</accession>
<feature type="transmembrane region" description="Helical" evidence="2">
    <location>
        <begin position="195"/>
        <end position="213"/>
    </location>
</feature>
<dbReference type="InterPro" id="IPR029050">
    <property type="entry name" value="Immunoprotect_excell_Ig-like"/>
</dbReference>
<dbReference type="AlphaFoldDB" id="A0A1H1AXI1"/>
<dbReference type="InterPro" id="IPR032710">
    <property type="entry name" value="NTF2-like_dom_sf"/>
</dbReference>
<keyword evidence="2" id="KW-1133">Transmembrane helix</keyword>
<keyword evidence="2" id="KW-0812">Transmembrane</keyword>
<proteinExistence type="predicted"/>
<dbReference type="Gene3D" id="3.10.450.50">
    <property type="match status" value="1"/>
</dbReference>
<feature type="transmembrane region" description="Helical" evidence="2">
    <location>
        <begin position="225"/>
        <end position="242"/>
    </location>
</feature>
<reference evidence="5" key="1">
    <citation type="submission" date="2016-10" db="EMBL/GenBank/DDBJ databases">
        <authorList>
            <person name="Varghese N."/>
            <person name="Submissions S."/>
        </authorList>
    </citation>
    <scope>NUCLEOTIDE SEQUENCE [LARGE SCALE GENOMIC DNA]</scope>
    <source>
        <strain evidence="5">DSM 24767</strain>
    </source>
</reference>